<evidence type="ECO:0000256" key="2">
    <source>
        <dbReference type="ARBA" id="ARBA00022801"/>
    </source>
</evidence>
<dbReference type="Proteomes" id="UP000279259">
    <property type="component" value="Unassembled WGS sequence"/>
</dbReference>
<dbReference type="GO" id="GO:0005739">
    <property type="term" value="C:mitochondrion"/>
    <property type="evidence" value="ECO:0007669"/>
    <property type="project" value="TreeGrafter"/>
</dbReference>
<dbReference type="InterPro" id="IPR000073">
    <property type="entry name" value="AB_hydrolase_1"/>
</dbReference>
<dbReference type="Pfam" id="PF00561">
    <property type="entry name" value="Abhydrolase_1"/>
    <property type="match status" value="1"/>
</dbReference>
<evidence type="ECO:0000259" key="3">
    <source>
        <dbReference type="Pfam" id="PF00561"/>
    </source>
</evidence>
<evidence type="ECO:0000256" key="1">
    <source>
        <dbReference type="ARBA" id="ARBA00008645"/>
    </source>
</evidence>
<protein>
    <recommendedName>
        <fullName evidence="3">AB hydrolase-1 domain-containing protein</fullName>
    </recommendedName>
</protein>
<name>A0A427YGM6_9TREE</name>
<evidence type="ECO:0000313" key="5">
    <source>
        <dbReference type="Proteomes" id="UP000279259"/>
    </source>
</evidence>
<keyword evidence="5" id="KW-1185">Reference proteome</keyword>
<comment type="caution">
    <text evidence="4">The sequence shown here is derived from an EMBL/GenBank/DDBJ whole genome shotgun (WGS) entry which is preliminary data.</text>
</comment>
<dbReference type="STRING" id="1890683.A0A427YGM6"/>
<dbReference type="Gene3D" id="3.40.50.1820">
    <property type="entry name" value="alpha/beta hydrolase"/>
    <property type="match status" value="1"/>
</dbReference>
<dbReference type="SUPFAM" id="SSF53474">
    <property type="entry name" value="alpha/beta-Hydrolases"/>
    <property type="match status" value="1"/>
</dbReference>
<dbReference type="PANTHER" id="PTHR46118">
    <property type="entry name" value="PROTEIN ABHD11"/>
    <property type="match status" value="1"/>
</dbReference>
<reference evidence="4 5" key="1">
    <citation type="submission" date="2018-11" db="EMBL/GenBank/DDBJ databases">
        <title>Genome sequence of Saitozyma podzolica DSM 27192.</title>
        <authorList>
            <person name="Aliyu H."/>
            <person name="Gorte O."/>
            <person name="Ochsenreither K."/>
        </authorList>
    </citation>
    <scope>NUCLEOTIDE SEQUENCE [LARGE SCALE GENOMIC DNA]</scope>
    <source>
        <strain evidence="4 5">DSM 27192</strain>
    </source>
</reference>
<gene>
    <name evidence="4" type="ORF">EHS25_001645</name>
</gene>
<accession>A0A427YGM6</accession>
<dbReference type="OrthoDB" id="8119704at2759"/>
<organism evidence="4 5">
    <name type="scientific">Saitozyma podzolica</name>
    <dbReference type="NCBI Taxonomy" id="1890683"/>
    <lineage>
        <taxon>Eukaryota</taxon>
        <taxon>Fungi</taxon>
        <taxon>Dikarya</taxon>
        <taxon>Basidiomycota</taxon>
        <taxon>Agaricomycotina</taxon>
        <taxon>Tremellomycetes</taxon>
        <taxon>Tremellales</taxon>
        <taxon>Trimorphomycetaceae</taxon>
        <taxon>Saitozyma</taxon>
    </lineage>
</organism>
<keyword evidence="2" id="KW-0378">Hydrolase</keyword>
<dbReference type="GO" id="GO:0052689">
    <property type="term" value="F:carboxylic ester hydrolase activity"/>
    <property type="evidence" value="ECO:0007669"/>
    <property type="project" value="TreeGrafter"/>
</dbReference>
<dbReference type="AlphaFoldDB" id="A0A427YGM6"/>
<proteinExistence type="inferred from homology"/>
<dbReference type="PANTHER" id="PTHR46118:SF4">
    <property type="entry name" value="PROTEIN ABHD11"/>
    <property type="match status" value="1"/>
</dbReference>
<feature type="domain" description="AB hydrolase-1" evidence="3">
    <location>
        <begin position="89"/>
        <end position="189"/>
    </location>
</feature>
<sequence>MLHPLARVVHQRPLQCGIHIDRFSSGGTLRARRRGANVSTGAALASTSWQGSHSASLPPVGSGHDVYDPVELAYDLIEPVELRWSDQSMVVCHGLFGSKANWRGQARRLANLLGIPIYTVDMRNHGRSPHATPHTPLAMAHDVAAFLARRGLMSGVHLVGHSMGAKMAMTLALDQRLNLALRSLTVVDMAPSTEPIEPQ</sequence>
<comment type="similarity">
    <text evidence="1">Belongs to the AB hydrolase superfamily.</text>
</comment>
<dbReference type="EMBL" id="RSCD01000011">
    <property type="protein sequence ID" value="RSH90311.1"/>
    <property type="molecule type" value="Genomic_DNA"/>
</dbReference>
<evidence type="ECO:0000313" key="4">
    <source>
        <dbReference type="EMBL" id="RSH90311.1"/>
    </source>
</evidence>
<dbReference type="InterPro" id="IPR029058">
    <property type="entry name" value="AB_hydrolase_fold"/>
</dbReference>